<protein>
    <submittedName>
        <fullName evidence="1">Uncharacterized protein</fullName>
    </submittedName>
</protein>
<organism evidence="1 2">
    <name type="scientific">Puccinia coronata f. sp. avenae</name>
    <dbReference type="NCBI Taxonomy" id="200324"/>
    <lineage>
        <taxon>Eukaryota</taxon>
        <taxon>Fungi</taxon>
        <taxon>Dikarya</taxon>
        <taxon>Basidiomycota</taxon>
        <taxon>Pucciniomycotina</taxon>
        <taxon>Pucciniomycetes</taxon>
        <taxon>Pucciniales</taxon>
        <taxon>Pucciniaceae</taxon>
        <taxon>Puccinia</taxon>
    </lineage>
</organism>
<dbReference type="EMBL" id="PGCJ01000778">
    <property type="protein sequence ID" value="PLW22015.1"/>
    <property type="molecule type" value="Genomic_DNA"/>
</dbReference>
<dbReference type="Proteomes" id="UP000235388">
    <property type="component" value="Unassembled WGS sequence"/>
</dbReference>
<reference evidence="1 2" key="1">
    <citation type="submission" date="2017-11" db="EMBL/GenBank/DDBJ databases">
        <title>De novo assembly and phasing of dikaryotic genomes from two isolates of Puccinia coronata f. sp. avenae, the causal agent of oat crown rust.</title>
        <authorList>
            <person name="Miller M.E."/>
            <person name="Zhang Y."/>
            <person name="Omidvar V."/>
            <person name="Sperschneider J."/>
            <person name="Schwessinger B."/>
            <person name="Raley C."/>
            <person name="Palmer J.M."/>
            <person name="Garnica D."/>
            <person name="Upadhyaya N."/>
            <person name="Rathjen J."/>
            <person name="Taylor J.M."/>
            <person name="Park R.F."/>
            <person name="Dodds P.N."/>
            <person name="Hirsch C.D."/>
            <person name="Kianian S.F."/>
            <person name="Figueroa M."/>
        </authorList>
    </citation>
    <scope>NUCLEOTIDE SEQUENCE [LARGE SCALE GENOMIC DNA]</scope>
    <source>
        <strain evidence="1">12NC29</strain>
    </source>
</reference>
<proteinExistence type="predicted"/>
<name>A0A2N5T926_9BASI</name>
<gene>
    <name evidence="1" type="ORF">PCANC_04381</name>
</gene>
<dbReference type="AlphaFoldDB" id="A0A2N5T926"/>
<evidence type="ECO:0000313" key="2">
    <source>
        <dbReference type="Proteomes" id="UP000235388"/>
    </source>
</evidence>
<keyword evidence="2" id="KW-1185">Reference proteome</keyword>
<sequence>MLSRHPRCYRGTRDAIAAPAMSLRLSRMTGYSPTTREILHGSTFVLRWLAGLLFFAG</sequence>
<comment type="caution">
    <text evidence="1">The sequence shown here is derived from an EMBL/GenBank/DDBJ whole genome shotgun (WGS) entry which is preliminary data.</text>
</comment>
<evidence type="ECO:0000313" key="1">
    <source>
        <dbReference type="EMBL" id="PLW22015.1"/>
    </source>
</evidence>
<accession>A0A2N5T926</accession>